<name>H6N7Y8_MYCHN</name>
<dbReference type="OrthoDB" id="9828447at2"/>
<feature type="coiled-coil region" evidence="1">
    <location>
        <begin position="34"/>
        <end position="72"/>
    </location>
</feature>
<keyword evidence="1" id="KW-0175">Coiled coil</keyword>
<proteinExistence type="predicted"/>
<evidence type="ECO:0000313" key="3">
    <source>
        <dbReference type="Proteomes" id="UP000009135"/>
    </source>
</evidence>
<reference evidence="2 3" key="1">
    <citation type="journal article" date="2012" name="J. Bacteriol.">
        <title>Complete genome sequence of Mycoplasma haemocanis strain Illinois.</title>
        <authorList>
            <person name="do Nascimento N.C."/>
            <person name="Guimaraes A.M."/>
            <person name="Santos A.P."/>
            <person name="Sanmiguel P.J."/>
            <person name="Messick J.B."/>
        </authorList>
    </citation>
    <scope>NUCLEOTIDE SEQUENCE [LARGE SCALE GENOMIC DNA]</scope>
    <source>
        <strain evidence="2 3">Illinois</strain>
    </source>
</reference>
<dbReference type="HOGENOM" id="CLU_113690_0_0_14"/>
<gene>
    <name evidence="2" type="ordered locus">MHC_04520</name>
</gene>
<dbReference type="Proteomes" id="UP000009135">
    <property type="component" value="Chromosome"/>
</dbReference>
<evidence type="ECO:0000256" key="1">
    <source>
        <dbReference type="SAM" id="Coils"/>
    </source>
</evidence>
<sequence>MSTKALFVLGGTGIASASAVGGYYVFRPKAITIKQALKHKKFILESDIRQWEEEFKSDKENIKSEIKELNGVDDKDGPTQLKSWCKQQMNLDLEKNPQSLELVKKYCLIRDLASQLLRTGKNLLTGSSSEEDWKSTYTKRKAKTNTRGDIGLTGSEWKETEDLEFIKSWCGIHSKEDFLASDNNSKYTQLLKWCTKEGAQTE</sequence>
<dbReference type="KEGG" id="mhe:MHC_04520"/>
<organism evidence="2 3">
    <name type="scientific">Mycoplasma haemocanis (strain Illinois)</name>
    <dbReference type="NCBI Taxonomy" id="1111676"/>
    <lineage>
        <taxon>Bacteria</taxon>
        <taxon>Bacillati</taxon>
        <taxon>Mycoplasmatota</taxon>
        <taxon>Mollicutes</taxon>
        <taxon>Mycoplasmataceae</taxon>
        <taxon>Mycoplasma</taxon>
    </lineage>
</organism>
<dbReference type="STRING" id="1111676.MHC_04520"/>
<dbReference type="EMBL" id="CP003199">
    <property type="protein sequence ID" value="AEW45760.1"/>
    <property type="molecule type" value="Genomic_DNA"/>
</dbReference>
<evidence type="ECO:0000313" key="2">
    <source>
        <dbReference type="EMBL" id="AEW45760.1"/>
    </source>
</evidence>
<dbReference type="AlphaFoldDB" id="H6N7Y8"/>
<accession>H6N7Y8</accession>
<keyword evidence="3" id="KW-1185">Reference proteome</keyword>
<protein>
    <submittedName>
        <fullName evidence="2">Uncharacterized protein</fullName>
    </submittedName>
</protein>